<evidence type="ECO:0000256" key="6">
    <source>
        <dbReference type="ARBA" id="ARBA00023136"/>
    </source>
</evidence>
<feature type="transmembrane region" description="Helical" evidence="8">
    <location>
        <begin position="126"/>
        <end position="150"/>
    </location>
</feature>
<comment type="subcellular location">
    <subcellularLocation>
        <location evidence="1">Cell membrane</location>
        <topology evidence="1">Multi-pass membrane protein</topology>
    </subcellularLocation>
</comment>
<dbReference type="AlphaFoldDB" id="A0A1M5PR07"/>
<organism evidence="9 10">
    <name type="scientific">Stutzerimonas xanthomarina DSM 18231</name>
    <dbReference type="NCBI Taxonomy" id="1403346"/>
    <lineage>
        <taxon>Bacteria</taxon>
        <taxon>Pseudomonadati</taxon>
        <taxon>Pseudomonadota</taxon>
        <taxon>Gammaproteobacteria</taxon>
        <taxon>Pseudomonadales</taxon>
        <taxon>Pseudomonadaceae</taxon>
        <taxon>Stutzerimonas</taxon>
    </lineage>
</organism>
<dbReference type="PANTHER" id="PTHR10464">
    <property type="entry name" value="UREA TRANSPORTER"/>
    <property type="match status" value="1"/>
</dbReference>
<feature type="transmembrane region" description="Helical" evidence="8">
    <location>
        <begin position="198"/>
        <end position="216"/>
    </location>
</feature>
<dbReference type="GO" id="GO:0005886">
    <property type="term" value="C:plasma membrane"/>
    <property type="evidence" value="ECO:0007669"/>
    <property type="project" value="UniProtKB-SubCell"/>
</dbReference>
<feature type="transmembrane region" description="Helical" evidence="8">
    <location>
        <begin position="80"/>
        <end position="105"/>
    </location>
</feature>
<dbReference type="InterPro" id="IPR029020">
    <property type="entry name" value="Ammonium/urea_transptr"/>
</dbReference>
<evidence type="ECO:0000256" key="3">
    <source>
        <dbReference type="ARBA" id="ARBA00022475"/>
    </source>
</evidence>
<evidence type="ECO:0000256" key="2">
    <source>
        <dbReference type="ARBA" id="ARBA00005914"/>
    </source>
</evidence>
<evidence type="ECO:0000256" key="4">
    <source>
        <dbReference type="ARBA" id="ARBA00022692"/>
    </source>
</evidence>
<evidence type="ECO:0000256" key="7">
    <source>
        <dbReference type="PIRSR" id="PIRSR016502-1"/>
    </source>
</evidence>
<evidence type="ECO:0000256" key="1">
    <source>
        <dbReference type="ARBA" id="ARBA00004651"/>
    </source>
</evidence>
<feature type="transmembrane region" description="Helical" evidence="8">
    <location>
        <begin position="31"/>
        <end position="60"/>
    </location>
</feature>
<feature type="site" description="Important for channel permeability" evidence="7">
    <location>
        <position position="270"/>
    </location>
</feature>
<evidence type="ECO:0000313" key="9">
    <source>
        <dbReference type="EMBL" id="SHH04184.1"/>
    </source>
</evidence>
<feature type="transmembrane region" description="Helical" evidence="8">
    <location>
        <begin position="170"/>
        <end position="191"/>
    </location>
</feature>
<comment type="similarity">
    <text evidence="2">Belongs to the urea transporter family.</text>
</comment>
<evidence type="ECO:0000256" key="8">
    <source>
        <dbReference type="SAM" id="Phobius"/>
    </source>
</evidence>
<keyword evidence="3" id="KW-1003">Cell membrane</keyword>
<dbReference type="Gene3D" id="1.10.3430.10">
    <property type="entry name" value="Ammonium transporter AmtB like domains"/>
    <property type="match status" value="1"/>
</dbReference>
<dbReference type="Proteomes" id="UP000184000">
    <property type="component" value="Unassembled WGS sequence"/>
</dbReference>
<keyword evidence="6 8" id="KW-0472">Membrane</keyword>
<dbReference type="InterPro" id="IPR004937">
    <property type="entry name" value="Urea_transporter"/>
</dbReference>
<feature type="transmembrane region" description="Helical" evidence="8">
    <location>
        <begin position="244"/>
        <end position="261"/>
    </location>
</feature>
<dbReference type="Pfam" id="PF03253">
    <property type="entry name" value="UT"/>
    <property type="match status" value="1"/>
</dbReference>
<dbReference type="PIRSF" id="PIRSF016502">
    <property type="entry name" value="Urea_transporter"/>
    <property type="match status" value="1"/>
</dbReference>
<keyword evidence="5 8" id="KW-1133">Transmembrane helix</keyword>
<dbReference type="PANTHER" id="PTHR10464:SF4">
    <property type="entry name" value="UREA TRANSPORTER"/>
    <property type="match status" value="1"/>
</dbReference>
<name>A0A1M5PR07_9GAMM</name>
<evidence type="ECO:0000313" key="10">
    <source>
        <dbReference type="Proteomes" id="UP000184000"/>
    </source>
</evidence>
<gene>
    <name evidence="9" type="ORF">SAMN02744645_2346</name>
</gene>
<proteinExistence type="inferred from homology"/>
<dbReference type="GO" id="GO:0015204">
    <property type="term" value="F:urea transmembrane transporter activity"/>
    <property type="evidence" value="ECO:0007669"/>
    <property type="project" value="InterPro"/>
</dbReference>
<evidence type="ECO:0000256" key="5">
    <source>
        <dbReference type="ARBA" id="ARBA00022989"/>
    </source>
</evidence>
<accession>A0A1M5PR07</accession>
<sequence length="296" mass="31437">MLMRPHISYLLRSMLNGISQVFLQRHLGCGLLVLVAIGLHDLALLAGTVLGLLSGTFTAWRLGYPRDDIETGLYGYNASLLGILITLMLGLAPLACLLTILSGAISTPVQHHLLRRMRERRSLPGFTLPFVLLGWLAMGVCGVLEAVVEARVPEHQLDGWGALGGILKGLGQVLFLPDPLAGLFLLAALLLADRNAAVWTLCGSAVGIFVALLAGASEPSALAGLAGYNPALAALALSQVHRSALAPALGIGLAIIFRLCFDQLGLPPLTMPFILACWAVTLGTRQYQRQGEWQPS</sequence>
<protein>
    <submittedName>
        <fullName evidence="9">Urea transporter</fullName>
    </submittedName>
</protein>
<keyword evidence="4 8" id="KW-0812">Transmembrane</keyword>
<reference evidence="9 10" key="1">
    <citation type="submission" date="2016-11" db="EMBL/GenBank/DDBJ databases">
        <authorList>
            <person name="Jaros S."/>
            <person name="Januszkiewicz K."/>
            <person name="Wedrychowicz H."/>
        </authorList>
    </citation>
    <scope>NUCLEOTIDE SEQUENCE [LARGE SCALE GENOMIC DNA]</scope>
    <source>
        <strain evidence="9 10">DSM 18231</strain>
    </source>
</reference>
<dbReference type="EMBL" id="FQXA01000003">
    <property type="protein sequence ID" value="SHH04184.1"/>
    <property type="molecule type" value="Genomic_DNA"/>
</dbReference>